<dbReference type="Pfam" id="PF08308">
    <property type="entry name" value="PEGA"/>
    <property type="match status" value="1"/>
</dbReference>
<dbReference type="InterPro" id="IPR013229">
    <property type="entry name" value="PEGA"/>
</dbReference>
<dbReference type="AlphaFoldDB" id="A0A0G0N4L6"/>
<dbReference type="EMBL" id="LBWP01000020">
    <property type="protein sequence ID" value="KKR10363.1"/>
    <property type="molecule type" value="Genomic_DNA"/>
</dbReference>
<keyword evidence="1" id="KW-1133">Transmembrane helix</keyword>
<accession>A0A0G0N4L6</accession>
<dbReference type="InterPro" id="IPR011659">
    <property type="entry name" value="WD40"/>
</dbReference>
<dbReference type="STRING" id="1618550.UT39_C0020G0011"/>
<dbReference type="Proteomes" id="UP000034246">
    <property type="component" value="Unassembled WGS sequence"/>
</dbReference>
<evidence type="ECO:0000256" key="1">
    <source>
        <dbReference type="SAM" id="Phobius"/>
    </source>
</evidence>
<feature type="transmembrane region" description="Helical" evidence="1">
    <location>
        <begin position="7"/>
        <end position="27"/>
    </location>
</feature>
<evidence type="ECO:0000313" key="4">
    <source>
        <dbReference type="Proteomes" id="UP000034246"/>
    </source>
</evidence>
<keyword evidence="1" id="KW-0472">Membrane</keyword>
<comment type="caution">
    <text evidence="3">The sequence shown here is derived from an EMBL/GenBank/DDBJ whole genome shotgun (WGS) entry which is preliminary data.</text>
</comment>
<keyword evidence="1" id="KW-0812">Transmembrane</keyword>
<protein>
    <recommendedName>
        <fullName evidence="2">PEGA domain-containing protein</fullName>
    </recommendedName>
</protein>
<reference evidence="3 4" key="1">
    <citation type="journal article" date="2015" name="Nature">
        <title>rRNA introns, odd ribosomes, and small enigmatic genomes across a large radiation of phyla.</title>
        <authorList>
            <person name="Brown C.T."/>
            <person name="Hug L.A."/>
            <person name="Thomas B.C."/>
            <person name="Sharon I."/>
            <person name="Castelle C.J."/>
            <person name="Singh A."/>
            <person name="Wilkins M.J."/>
            <person name="Williams K.H."/>
            <person name="Banfield J.F."/>
        </authorList>
    </citation>
    <scope>NUCLEOTIDE SEQUENCE [LARGE SCALE GENOMIC DNA]</scope>
</reference>
<dbReference type="Pfam" id="PF07676">
    <property type="entry name" value="PD40"/>
    <property type="match status" value="1"/>
</dbReference>
<evidence type="ECO:0000313" key="3">
    <source>
        <dbReference type="EMBL" id="KKR10363.1"/>
    </source>
</evidence>
<proteinExistence type="predicted"/>
<organism evidence="3 4">
    <name type="scientific">Candidatus Woesebacteria bacterium GW2011_GWA1_39_21</name>
    <dbReference type="NCBI Taxonomy" id="1618550"/>
    <lineage>
        <taxon>Bacteria</taxon>
        <taxon>Candidatus Woeseibacteriota</taxon>
    </lineage>
</organism>
<dbReference type="Gene3D" id="2.120.10.30">
    <property type="entry name" value="TolB, C-terminal domain"/>
    <property type="match status" value="1"/>
</dbReference>
<feature type="domain" description="PEGA" evidence="2">
    <location>
        <begin position="45"/>
        <end position="107"/>
    </location>
</feature>
<evidence type="ECO:0000259" key="2">
    <source>
        <dbReference type="Pfam" id="PF08308"/>
    </source>
</evidence>
<sequence>MTKIRVLITLMTLIIVSIGGYFALMYARGYRVNPDDGKLVPHGLLAAKSSPDGAQIFIDNELKNATNTTISLVPDTYTVEIKKEGYKTWTKSITISKEEVTEIDASLFRSAPSLSALTFSGTINPVVSDDMTKIAYAVIPTNKADFSDKAGLWVMETINLPIGFTREPRRVTDGDLSQTSWSWSPDGREILVTTPTAVYLLNAGSYTPQGQRTNVAGKKASILSEWKVEAQKRLDSKLKSVPNDLSSILKSKAKAILFSPDEKMIVYTASGSATIPDNLSKPLPGSSTQKQERKIESSNTYVYDIKEDKNFPILPKIDDLYLGSSVDGAKSKKIMWFPNSRNLVYSEENKVTIMDYDGTNQQVVFTGRFINPYVFTTVSQDRLIILTDLGGNESTNLYTLAIK</sequence>
<dbReference type="InterPro" id="IPR011042">
    <property type="entry name" value="6-blade_b-propeller_TolB-like"/>
</dbReference>
<dbReference type="SUPFAM" id="SSF82171">
    <property type="entry name" value="DPP6 N-terminal domain-like"/>
    <property type="match status" value="1"/>
</dbReference>
<dbReference type="Gene3D" id="2.60.40.1120">
    <property type="entry name" value="Carboxypeptidase-like, regulatory domain"/>
    <property type="match status" value="1"/>
</dbReference>
<name>A0A0G0N4L6_9BACT</name>
<gene>
    <name evidence="3" type="ORF">UT39_C0020G0011</name>
</gene>